<keyword evidence="1" id="KW-0805">Transcription regulation</keyword>
<proteinExistence type="predicted"/>
<evidence type="ECO:0000256" key="2">
    <source>
        <dbReference type="ARBA" id="ARBA00023125"/>
    </source>
</evidence>
<comment type="caution">
    <text evidence="5">The sequence shown here is derived from an EMBL/GenBank/DDBJ whole genome shotgun (WGS) entry which is preliminary data.</text>
</comment>
<dbReference type="Pfam" id="PF00532">
    <property type="entry name" value="Peripla_BP_1"/>
    <property type="match status" value="1"/>
</dbReference>
<dbReference type="Gene3D" id="1.10.260.40">
    <property type="entry name" value="lambda repressor-like DNA-binding domains"/>
    <property type="match status" value="1"/>
</dbReference>
<evidence type="ECO:0000256" key="3">
    <source>
        <dbReference type="ARBA" id="ARBA00023163"/>
    </source>
</evidence>
<dbReference type="Gene3D" id="3.40.50.2300">
    <property type="match status" value="2"/>
</dbReference>
<dbReference type="SUPFAM" id="SSF53822">
    <property type="entry name" value="Periplasmic binding protein-like I"/>
    <property type="match status" value="1"/>
</dbReference>
<dbReference type="PANTHER" id="PTHR30146">
    <property type="entry name" value="LACI-RELATED TRANSCRIPTIONAL REPRESSOR"/>
    <property type="match status" value="1"/>
</dbReference>
<dbReference type="EMBL" id="JBEPMJ010000038">
    <property type="protein sequence ID" value="MET3752148.1"/>
    <property type="molecule type" value="Genomic_DNA"/>
</dbReference>
<sequence length="328" mass="36975">MNINEIAWLAGVSRTTVSRYLNNGYVSEEKKEKIRKVIEETGYQPSTQAQMLRTRKTKLVGVVLPKINSDTISREVAGISDVLAKRGYQIILANTNNDIEEELKSLSLFRDNQVDGVIFIATMFTRKHKQMLKEYKVPIVILGQWLEGYPCVYQDDYYASYMITEKLLEKGQNAAYIGVTDRDEAVGAKRRKGFEAALHKKKVPVVPERMKIGNFTMESGYECAKELLQQTPLIDSLICATDTMAVGAITCIKELGLRIPQDIQVVGIGDSSFGKIIEPKLTTVHFFYKTSGMEAASMLADLMENEEGIRKEIKMGCEIVLRNSHREN</sequence>
<evidence type="ECO:0000313" key="6">
    <source>
        <dbReference type="Proteomes" id="UP001549106"/>
    </source>
</evidence>
<dbReference type="CDD" id="cd01542">
    <property type="entry name" value="PBP1_TreR-like"/>
    <property type="match status" value="1"/>
</dbReference>
<dbReference type="CDD" id="cd01392">
    <property type="entry name" value="HTH_LacI"/>
    <property type="match status" value="1"/>
</dbReference>
<dbReference type="InterPro" id="IPR001761">
    <property type="entry name" value="Peripla_BP/Lac1_sug-bd_dom"/>
</dbReference>
<feature type="domain" description="HTH lacI-type" evidence="4">
    <location>
        <begin position="1"/>
        <end position="54"/>
    </location>
</feature>
<dbReference type="PROSITE" id="PS00356">
    <property type="entry name" value="HTH_LACI_1"/>
    <property type="match status" value="1"/>
</dbReference>
<dbReference type="InterPro" id="IPR010982">
    <property type="entry name" value="Lambda_DNA-bd_dom_sf"/>
</dbReference>
<dbReference type="PROSITE" id="PS50932">
    <property type="entry name" value="HTH_LACI_2"/>
    <property type="match status" value="1"/>
</dbReference>
<dbReference type="RefSeq" id="WP_257465525.1">
    <property type="nucleotide sequence ID" value="NZ_BAABXP010000001.1"/>
</dbReference>
<gene>
    <name evidence="5" type="ORF">ABID24_003410</name>
</gene>
<evidence type="ECO:0000313" key="5">
    <source>
        <dbReference type="EMBL" id="MET3752148.1"/>
    </source>
</evidence>
<keyword evidence="6" id="KW-1185">Reference proteome</keyword>
<accession>A0ABV2M6R1</accession>
<reference evidence="5 6" key="1">
    <citation type="submission" date="2024-06" db="EMBL/GenBank/DDBJ databases">
        <title>Genomic Encyclopedia of Type Strains, Phase IV (KMG-IV): sequencing the most valuable type-strain genomes for metagenomic binning, comparative biology and taxonomic classification.</title>
        <authorList>
            <person name="Goeker M."/>
        </authorList>
    </citation>
    <scope>NUCLEOTIDE SEQUENCE [LARGE SCALE GENOMIC DNA]</scope>
    <source>
        <strain evidence="5 6">DSM 29492</strain>
    </source>
</reference>
<dbReference type="Proteomes" id="UP001549106">
    <property type="component" value="Unassembled WGS sequence"/>
</dbReference>
<name>A0ABV2M6R1_9FIRM</name>
<dbReference type="InterPro" id="IPR000843">
    <property type="entry name" value="HTH_LacI"/>
</dbReference>
<organism evidence="5 6">
    <name type="scientific">Blautia caecimuris</name>
    <dbReference type="NCBI Taxonomy" id="1796615"/>
    <lineage>
        <taxon>Bacteria</taxon>
        <taxon>Bacillati</taxon>
        <taxon>Bacillota</taxon>
        <taxon>Clostridia</taxon>
        <taxon>Lachnospirales</taxon>
        <taxon>Lachnospiraceae</taxon>
        <taxon>Blautia</taxon>
    </lineage>
</organism>
<protein>
    <submittedName>
        <fullName evidence="5">LacI family sucrose operon transcriptional repressor</fullName>
    </submittedName>
</protein>
<dbReference type="SUPFAM" id="SSF47413">
    <property type="entry name" value="lambda repressor-like DNA-binding domains"/>
    <property type="match status" value="1"/>
</dbReference>
<evidence type="ECO:0000256" key="1">
    <source>
        <dbReference type="ARBA" id="ARBA00023015"/>
    </source>
</evidence>
<evidence type="ECO:0000259" key="4">
    <source>
        <dbReference type="PROSITE" id="PS50932"/>
    </source>
</evidence>
<keyword evidence="2" id="KW-0238">DNA-binding</keyword>
<dbReference type="SMART" id="SM00354">
    <property type="entry name" value="HTH_LACI"/>
    <property type="match status" value="1"/>
</dbReference>
<dbReference type="InterPro" id="IPR028082">
    <property type="entry name" value="Peripla_BP_I"/>
</dbReference>
<keyword evidence="3" id="KW-0804">Transcription</keyword>
<dbReference type="PANTHER" id="PTHR30146:SF154">
    <property type="entry name" value="TRANSCRIPTION REGULATOR, MEMBER OF GALR FAMILY"/>
    <property type="match status" value="1"/>
</dbReference>
<dbReference type="Pfam" id="PF00356">
    <property type="entry name" value="LacI"/>
    <property type="match status" value="1"/>
</dbReference>